<keyword evidence="5" id="KW-1229">Viral tail sheath protein</keyword>
<dbReference type="InterPro" id="IPR020287">
    <property type="entry name" value="Tail_sheath_C"/>
</dbReference>
<dbReference type="Gene3D" id="3.40.50.11780">
    <property type="match status" value="2"/>
</dbReference>
<evidence type="ECO:0000313" key="10">
    <source>
        <dbReference type="Proteomes" id="UP000221506"/>
    </source>
</evidence>
<protein>
    <submittedName>
        <fullName evidence="9">Putative tail sheath</fullName>
    </submittedName>
</protein>
<evidence type="ECO:0000256" key="2">
    <source>
        <dbReference type="ARBA" id="ARBA00022595"/>
    </source>
</evidence>
<evidence type="ECO:0000256" key="7">
    <source>
        <dbReference type="ARBA" id="ARBA00023296"/>
    </source>
</evidence>
<evidence type="ECO:0000256" key="5">
    <source>
        <dbReference type="ARBA" id="ARBA00023003"/>
    </source>
</evidence>
<keyword evidence="10" id="KW-1185">Reference proteome</keyword>
<gene>
    <name evidence="9" type="ORF">phiA829_157</name>
</gene>
<dbReference type="Pfam" id="PF17482">
    <property type="entry name" value="Phage_sheath_1C"/>
    <property type="match status" value="1"/>
</dbReference>
<evidence type="ECO:0000256" key="6">
    <source>
        <dbReference type="ARBA" id="ARBA00023009"/>
    </source>
</evidence>
<evidence type="ECO:0000256" key="3">
    <source>
        <dbReference type="ARBA" id="ARBA00022732"/>
    </source>
</evidence>
<keyword evidence="6" id="KW-1171">Viral genome ejection through host cell envelope</keyword>
<reference evidence="9 10" key="1">
    <citation type="submission" date="2017-04" db="EMBL/GenBank/DDBJ databases">
        <title>Complete genome sequence and characterization of temperature-dependent bacteriophage phiA8-29 infecting Aeromonas.</title>
        <authorList>
            <person name="He Y."/>
            <person name="Yang H."/>
        </authorList>
    </citation>
    <scope>NUCLEOTIDE SEQUENCE [LARGE SCALE GENOMIC DNA]</scope>
</reference>
<evidence type="ECO:0000313" key="9">
    <source>
        <dbReference type="EMBL" id="ARK07977.1"/>
    </source>
</evidence>
<keyword evidence="7" id="KW-1160">Virus entry into host cell</keyword>
<dbReference type="PANTHER" id="PTHR35861:SF1">
    <property type="entry name" value="PHAGE TAIL SHEATH PROTEIN"/>
    <property type="match status" value="1"/>
</dbReference>
<dbReference type="PANTHER" id="PTHR35861">
    <property type="match status" value="1"/>
</dbReference>
<dbReference type="GO" id="GO:0099000">
    <property type="term" value="P:symbiont genome ejection through host cell envelope, contractile tail mechanism"/>
    <property type="evidence" value="ECO:0007669"/>
    <property type="project" value="UniProtKB-KW"/>
</dbReference>
<dbReference type="GO" id="GO:0098027">
    <property type="term" value="C:virus tail, sheath"/>
    <property type="evidence" value="ECO:0007669"/>
    <property type="project" value="UniProtKB-KW"/>
</dbReference>
<dbReference type="Proteomes" id="UP000221506">
    <property type="component" value="Segment"/>
</dbReference>
<organism evidence="9 10">
    <name type="scientific">Aeromonas phage phiA8-29</name>
    <dbReference type="NCBI Taxonomy" id="1978922"/>
    <lineage>
        <taxon>Viruses</taxon>
        <taxon>Duplodnaviria</taxon>
        <taxon>Heunggongvirae</taxon>
        <taxon>Uroviricota</taxon>
        <taxon>Caudoviricetes</taxon>
        <taxon>Pantevenvirales</taxon>
        <taxon>Ackermannviridae</taxon>
        <taxon>Tedavirus</taxon>
        <taxon>Tedavirus A829</taxon>
    </lineage>
</organism>
<proteinExistence type="inferred from homology"/>
<keyword evidence="4" id="KW-1242">Viral contractile tail ejection system</keyword>
<evidence type="ECO:0000259" key="8">
    <source>
        <dbReference type="Pfam" id="PF17482"/>
    </source>
</evidence>
<keyword evidence="5" id="KW-0946">Virion</keyword>
<evidence type="ECO:0000256" key="4">
    <source>
        <dbReference type="ARBA" id="ARBA00022766"/>
    </source>
</evidence>
<keyword evidence="2" id="KW-1162">Viral penetration into host cytoplasm</keyword>
<sequence length="663" mass="72572">MADSFVVAPSVQWTERDATLATLSGIARDAASVGEYAWGPVEYPVRVTGGEEGLVQAFWKPTMTTYMDFLVLADFMRYSSSAWVVRVTKPGASNAIVGSTATTVKNIDELEAYTGSEAILARYPGALGNSLNVFVMGATEYATSKAEYAAGFRNGLASLWPLISDKSALGTHEYNVFVFDITGALGGVVPSDAVDRKKLVVGWPAGEAHPGLLLGTQSGSSRITLQWKDNTPPSSDAVLAQELVSQFKSIPENVRRLNNIRNFALSGTKDFEVEFYTDPGSATWYESAAGTLTSPTVTVINIDTYGSLIEKWEHISTHQGATKYDGSAAYFGDTINAGSQFIGCGPDFATSTPAGIQELRGGSDGTGVANHQPGFDILNNKNYEFLAFISSGQDLSSQQGGIDLNLSRRTSVGFIAPPPAFRDATRPNKMAVLREWRNNQLLRDNSYFFMVDNWGEVYDKYNGVYRFIPCSGGTAGLWFRSIAAAGIGKSPAFYNRGKYLSYRRMAWTANDDERSELYNQLGINSIISEKEGIILMGDKTGLSRTSAFSRINTRGVFIEVETNISNTAKYVLGENNDTFTQASFRNSVEPYLRRKKTNGEILDYRVKADETNNTGQVIAENKFVAGIWIKPQYSINWVLLDFVALRPDMEFSELEGQYGVVTV</sequence>
<evidence type="ECO:0000256" key="1">
    <source>
        <dbReference type="ARBA" id="ARBA00008005"/>
    </source>
</evidence>
<dbReference type="EMBL" id="KY914485">
    <property type="protein sequence ID" value="ARK07977.1"/>
    <property type="molecule type" value="Genomic_DNA"/>
</dbReference>
<keyword evidence="3" id="KW-1227">Viral tail protein</keyword>
<dbReference type="InterPro" id="IPR052042">
    <property type="entry name" value="Tail_sheath_structural"/>
</dbReference>
<accession>A0A1W6DY85</accession>
<comment type="similarity">
    <text evidence="1">Belongs to the myoviridae tail sheath protein family.</text>
</comment>
<name>A0A1W6DY85_9CAUD</name>
<feature type="domain" description="Tail sheath protein C-terminal" evidence="8">
    <location>
        <begin position="545"/>
        <end position="638"/>
    </location>
</feature>